<dbReference type="SUPFAM" id="SSF48350">
    <property type="entry name" value="GTPase activation domain, GAP"/>
    <property type="match status" value="1"/>
</dbReference>
<dbReference type="GO" id="GO:0005938">
    <property type="term" value="C:cell cortex"/>
    <property type="evidence" value="ECO:0007669"/>
    <property type="project" value="TreeGrafter"/>
</dbReference>
<dbReference type="PANTHER" id="PTHR15729:SF11">
    <property type="entry name" value="RHO GTPASE-ACTIVATING PROTEIN 33"/>
    <property type="match status" value="1"/>
</dbReference>
<dbReference type="GO" id="GO:0005886">
    <property type="term" value="C:plasma membrane"/>
    <property type="evidence" value="ECO:0007669"/>
    <property type="project" value="TreeGrafter"/>
</dbReference>
<dbReference type="GO" id="GO:0005654">
    <property type="term" value="C:nucleoplasm"/>
    <property type="evidence" value="ECO:0007669"/>
    <property type="project" value="TreeGrafter"/>
</dbReference>
<keyword evidence="1" id="KW-0343">GTPase activation</keyword>
<dbReference type="GO" id="GO:0015629">
    <property type="term" value="C:actin cytoskeleton"/>
    <property type="evidence" value="ECO:0007669"/>
    <property type="project" value="TreeGrafter"/>
</dbReference>
<dbReference type="PROSITE" id="PS50238">
    <property type="entry name" value="RHOGAP"/>
    <property type="match status" value="1"/>
</dbReference>
<evidence type="ECO:0000313" key="3">
    <source>
        <dbReference type="EMBL" id="PIO27362.1"/>
    </source>
</evidence>
<evidence type="ECO:0000313" key="4">
    <source>
        <dbReference type="Proteomes" id="UP000228934"/>
    </source>
</evidence>
<accession>A0A2G9RHI5</accession>
<dbReference type="GO" id="GO:0001650">
    <property type="term" value="C:fibrillar center"/>
    <property type="evidence" value="ECO:0007669"/>
    <property type="project" value="TreeGrafter"/>
</dbReference>
<proteinExistence type="predicted"/>
<dbReference type="InterPro" id="IPR008936">
    <property type="entry name" value="Rho_GTPase_activation_prot"/>
</dbReference>
<dbReference type="Proteomes" id="UP000228934">
    <property type="component" value="Unassembled WGS sequence"/>
</dbReference>
<gene>
    <name evidence="3" type="ORF">AB205_0199250</name>
</gene>
<dbReference type="InterPro" id="IPR051576">
    <property type="entry name" value="PX-Rho_GAP"/>
</dbReference>
<dbReference type="GO" id="GO:0005096">
    <property type="term" value="F:GTPase activator activity"/>
    <property type="evidence" value="ECO:0007669"/>
    <property type="project" value="UniProtKB-KW"/>
</dbReference>
<dbReference type="Pfam" id="PF00620">
    <property type="entry name" value="RhoGAP"/>
    <property type="match status" value="1"/>
</dbReference>
<evidence type="ECO:0000259" key="2">
    <source>
        <dbReference type="PROSITE" id="PS50238"/>
    </source>
</evidence>
<name>A0A2G9RHI5_AQUCT</name>
<feature type="domain" description="Rho-GAP" evidence="2">
    <location>
        <begin position="1"/>
        <end position="131"/>
    </location>
</feature>
<dbReference type="GO" id="GO:0007264">
    <property type="term" value="P:small GTPase-mediated signal transduction"/>
    <property type="evidence" value="ECO:0007669"/>
    <property type="project" value="TreeGrafter"/>
</dbReference>
<dbReference type="Gene3D" id="1.10.555.10">
    <property type="entry name" value="Rho GTPase activation protein"/>
    <property type="match status" value="1"/>
</dbReference>
<keyword evidence="4" id="KW-1185">Reference proteome</keyword>
<dbReference type="PANTHER" id="PTHR15729">
    <property type="entry name" value="CDC42 GTPASE-ACTIVATING PROTEIN"/>
    <property type="match status" value="1"/>
</dbReference>
<reference evidence="4" key="1">
    <citation type="journal article" date="2017" name="Nat. Commun.">
        <title>The North American bullfrog draft genome provides insight into hormonal regulation of long noncoding RNA.</title>
        <authorList>
            <person name="Hammond S.A."/>
            <person name="Warren R.L."/>
            <person name="Vandervalk B.P."/>
            <person name="Kucuk E."/>
            <person name="Khan H."/>
            <person name="Gibb E.A."/>
            <person name="Pandoh P."/>
            <person name="Kirk H."/>
            <person name="Zhao Y."/>
            <person name="Jones M."/>
            <person name="Mungall A.J."/>
            <person name="Coope R."/>
            <person name="Pleasance S."/>
            <person name="Moore R.A."/>
            <person name="Holt R.A."/>
            <person name="Round J.M."/>
            <person name="Ohora S."/>
            <person name="Walle B.V."/>
            <person name="Veldhoen N."/>
            <person name="Helbing C.C."/>
            <person name="Birol I."/>
        </authorList>
    </citation>
    <scope>NUCLEOTIDE SEQUENCE [LARGE SCALE GENOMIC DNA]</scope>
</reference>
<dbReference type="GO" id="GO:0005794">
    <property type="term" value="C:Golgi apparatus"/>
    <property type="evidence" value="ECO:0007669"/>
    <property type="project" value="TreeGrafter"/>
</dbReference>
<dbReference type="InterPro" id="IPR000198">
    <property type="entry name" value="RhoGAP_dom"/>
</dbReference>
<sequence length="192" mass="21784">MCFLLGNSRACMSTMEEDVSFKPFPILNPLQEAMSATGEEEKLIRVHDLIQQLPPPHYRTLEYLMRHLFRLSVHSDRTGMHARNLAIIWAPNLLRSRDMETAGTPGADAFREVRVQSVLVEFLLLNVETLFSDTFTSIAKGSGLRRGSCASMRLRLLTLPEAWYQVKKRTCASQIPNEENVHIPESSLQADI</sequence>
<dbReference type="SMART" id="SM00324">
    <property type="entry name" value="RhoGAP"/>
    <property type="match status" value="1"/>
</dbReference>
<dbReference type="AlphaFoldDB" id="A0A2G9RHI5"/>
<evidence type="ECO:0000256" key="1">
    <source>
        <dbReference type="ARBA" id="ARBA00022468"/>
    </source>
</evidence>
<dbReference type="OrthoDB" id="79452at2759"/>
<dbReference type="EMBL" id="KV940426">
    <property type="protein sequence ID" value="PIO27362.1"/>
    <property type="molecule type" value="Genomic_DNA"/>
</dbReference>
<organism evidence="3 4">
    <name type="scientific">Aquarana catesbeiana</name>
    <name type="common">American bullfrog</name>
    <name type="synonym">Rana catesbeiana</name>
    <dbReference type="NCBI Taxonomy" id="8400"/>
    <lineage>
        <taxon>Eukaryota</taxon>
        <taxon>Metazoa</taxon>
        <taxon>Chordata</taxon>
        <taxon>Craniata</taxon>
        <taxon>Vertebrata</taxon>
        <taxon>Euteleostomi</taxon>
        <taxon>Amphibia</taxon>
        <taxon>Batrachia</taxon>
        <taxon>Anura</taxon>
        <taxon>Neobatrachia</taxon>
        <taxon>Ranoidea</taxon>
        <taxon>Ranidae</taxon>
        <taxon>Aquarana</taxon>
    </lineage>
</organism>
<protein>
    <recommendedName>
        <fullName evidence="2">Rho-GAP domain-containing protein</fullName>
    </recommendedName>
</protein>